<reference evidence="1 2" key="1">
    <citation type="submission" date="2016-03" db="EMBL/GenBank/DDBJ databases">
        <title>Comparative genomics of Pseudogymnoascus destructans, the fungus causing white-nose syndrome of bats.</title>
        <authorList>
            <person name="Palmer J.M."/>
            <person name="Drees K.P."/>
            <person name="Foster J.T."/>
            <person name="Lindner D.L."/>
        </authorList>
    </citation>
    <scope>NUCLEOTIDE SEQUENCE [LARGE SCALE GENOMIC DNA]</scope>
    <source>
        <strain evidence="1 2">UAMH 10579</strain>
    </source>
</reference>
<proteinExistence type="predicted"/>
<dbReference type="OrthoDB" id="3439768at2759"/>
<dbReference type="AlphaFoldDB" id="A0A1B8GHH1"/>
<dbReference type="Proteomes" id="UP000091956">
    <property type="component" value="Unassembled WGS sequence"/>
</dbReference>
<keyword evidence="2" id="KW-1185">Reference proteome</keyword>
<dbReference type="GeneID" id="28839976"/>
<dbReference type="EMBL" id="KV460236">
    <property type="protein sequence ID" value="OBT95293.1"/>
    <property type="molecule type" value="Genomic_DNA"/>
</dbReference>
<organism evidence="1 2">
    <name type="scientific">Pseudogymnoascus verrucosus</name>
    <dbReference type="NCBI Taxonomy" id="342668"/>
    <lineage>
        <taxon>Eukaryota</taxon>
        <taxon>Fungi</taxon>
        <taxon>Dikarya</taxon>
        <taxon>Ascomycota</taxon>
        <taxon>Pezizomycotina</taxon>
        <taxon>Leotiomycetes</taxon>
        <taxon>Thelebolales</taxon>
        <taxon>Thelebolaceae</taxon>
        <taxon>Pseudogymnoascus</taxon>
    </lineage>
</organism>
<name>A0A1B8GHH1_9PEZI</name>
<accession>A0A1B8GHH1</accession>
<gene>
    <name evidence="1" type="ORF">VE01_06590</name>
</gene>
<evidence type="ECO:0000313" key="2">
    <source>
        <dbReference type="Proteomes" id="UP000091956"/>
    </source>
</evidence>
<sequence>MPRLSPADKAAAKKRAKQIQEAVYLCGTAPFSRVMMMTQEELRTLMLDLGDQRPTREPGNTMRKEVMKLQGAKFQAFCKYGSIWDNMSQHYEAINDAEDRLRNSKGATPQQLESAIAVLQFYLDNSTKILNHGYDLIRMLNENEAFSLRQLVAAQGDATIHRQDRVYYQITASRATLLCCKIRAKMTKPFKCCTATAKKAAKKFCRKIRRAKKKMGKKPAGALVVF</sequence>
<dbReference type="RefSeq" id="XP_018129026.1">
    <property type="nucleotide sequence ID" value="XM_018276033.1"/>
</dbReference>
<protein>
    <submittedName>
        <fullName evidence="1">Uncharacterized protein</fullName>
    </submittedName>
</protein>
<evidence type="ECO:0000313" key="1">
    <source>
        <dbReference type="EMBL" id="OBT95293.1"/>
    </source>
</evidence>
<reference evidence="2" key="2">
    <citation type="journal article" date="2018" name="Nat. Commun.">
        <title>Extreme sensitivity to ultraviolet light in the fungal pathogen causing white-nose syndrome of bats.</title>
        <authorList>
            <person name="Palmer J.M."/>
            <person name="Drees K.P."/>
            <person name="Foster J.T."/>
            <person name="Lindner D.L."/>
        </authorList>
    </citation>
    <scope>NUCLEOTIDE SEQUENCE [LARGE SCALE GENOMIC DNA]</scope>
    <source>
        <strain evidence="2">UAMH 10579</strain>
    </source>
</reference>